<accession>A0A6G9YFD8</accession>
<dbReference type="PANTHER" id="PTHR35568">
    <property type="entry name" value="TRANSCRIPTIONAL REGULATOR DAUR"/>
    <property type="match status" value="1"/>
</dbReference>
<name>A0A6G9YFD8_9NOCA</name>
<dbReference type="PANTHER" id="PTHR35568:SF1">
    <property type="entry name" value="TRANSCRIPTIONAL REGULATOR DAUR"/>
    <property type="match status" value="1"/>
</dbReference>
<dbReference type="EMBL" id="CP046172">
    <property type="protein sequence ID" value="QIS11703.1"/>
    <property type="molecule type" value="Genomic_DNA"/>
</dbReference>
<keyword evidence="3" id="KW-1185">Reference proteome</keyword>
<proteinExistence type="predicted"/>
<dbReference type="Pfam" id="PF13309">
    <property type="entry name" value="HTH_22"/>
    <property type="match status" value="1"/>
</dbReference>
<dbReference type="InterPro" id="IPR039445">
    <property type="entry name" value="DauR-like_HTH"/>
</dbReference>
<dbReference type="KEGG" id="nah:F5544_19175"/>
<organism evidence="2 3">
    <name type="scientific">Nocardia arthritidis</name>
    <dbReference type="NCBI Taxonomy" id="228602"/>
    <lineage>
        <taxon>Bacteria</taxon>
        <taxon>Bacillati</taxon>
        <taxon>Actinomycetota</taxon>
        <taxon>Actinomycetes</taxon>
        <taxon>Mycobacteriales</taxon>
        <taxon>Nocardiaceae</taxon>
        <taxon>Nocardia</taxon>
    </lineage>
</organism>
<dbReference type="RefSeq" id="WP_167474476.1">
    <property type="nucleotide sequence ID" value="NZ_CP046172.1"/>
</dbReference>
<gene>
    <name evidence="2" type="ORF">F5544_19175</name>
</gene>
<dbReference type="InterPro" id="IPR039446">
    <property type="entry name" value="DauR-like"/>
</dbReference>
<evidence type="ECO:0000313" key="3">
    <source>
        <dbReference type="Proteomes" id="UP000503540"/>
    </source>
</evidence>
<feature type="domain" description="Transcriptional regulator DauR-like HTH" evidence="1">
    <location>
        <begin position="59"/>
        <end position="120"/>
    </location>
</feature>
<reference evidence="2 3" key="1">
    <citation type="journal article" date="2019" name="ACS Chem. Biol.">
        <title>Identification and Mobilization of a Cryptic Antibiotic Biosynthesis Gene Locus from a Human-Pathogenic Nocardia Isolate.</title>
        <authorList>
            <person name="Herisse M."/>
            <person name="Ishida K."/>
            <person name="Porter J.L."/>
            <person name="Howden B."/>
            <person name="Hertweck C."/>
            <person name="Stinear T.P."/>
            <person name="Pidot S.J."/>
        </authorList>
    </citation>
    <scope>NUCLEOTIDE SEQUENCE [LARGE SCALE GENOMIC DNA]</scope>
    <source>
        <strain evidence="2 3">AUSMDU00012717</strain>
    </source>
</reference>
<sequence length="124" mass="13717">MTESPRPDRTHPVLVTIAPLLERVGATLIPAADCAADDVPLVWEGATLACVRLGVADGIERLLREVAAEFDRPLAELPRADKQRAVRLLEERGAFSYRRSAETVAEALGVTRFTIYNYLNRTRS</sequence>
<dbReference type="AlphaFoldDB" id="A0A6G9YFD8"/>
<evidence type="ECO:0000313" key="2">
    <source>
        <dbReference type="EMBL" id="QIS11703.1"/>
    </source>
</evidence>
<protein>
    <submittedName>
        <fullName evidence="2">Transcriptional regulator</fullName>
    </submittedName>
</protein>
<evidence type="ECO:0000259" key="1">
    <source>
        <dbReference type="Pfam" id="PF13309"/>
    </source>
</evidence>
<dbReference type="Proteomes" id="UP000503540">
    <property type="component" value="Chromosome"/>
</dbReference>